<reference evidence="2 4" key="1">
    <citation type="submission" date="2018-12" db="EMBL/GenBank/DDBJ databases">
        <authorList>
            <consortium name="Pathogen Informatics"/>
        </authorList>
    </citation>
    <scope>NUCLEOTIDE SEQUENCE [LARGE SCALE GENOMIC DNA]</scope>
    <source>
        <strain evidence="3 5">NCTC12971</strain>
        <strain evidence="2 4">NCTC9419</strain>
    </source>
</reference>
<dbReference type="AlphaFoldDB" id="A0A447QNJ1"/>
<feature type="domain" description="Colicin D immunity protein" evidence="1">
    <location>
        <begin position="1"/>
        <end position="86"/>
    </location>
</feature>
<evidence type="ECO:0000313" key="5">
    <source>
        <dbReference type="Proteomes" id="UP000307968"/>
    </source>
</evidence>
<dbReference type="EMBL" id="LR590463">
    <property type="protein sequence ID" value="VTP60158.1"/>
    <property type="molecule type" value="Genomic_DNA"/>
</dbReference>
<dbReference type="RefSeq" id="WP_054305230.1">
    <property type="nucleotide sequence ID" value="NZ_CAMIPJ010000002.1"/>
</dbReference>
<sequence>MSKKLIDFARNFIASNIDADEFADPYIAMWKAERNARQLTIDGPDVDEASSSLFCLADSYNPDVRREEYELDDNALRTGVKATLEKFNLLHNV</sequence>
<protein>
    <submittedName>
        <fullName evidence="2">Microcin-D immunity protein</fullName>
    </submittedName>
</protein>
<evidence type="ECO:0000313" key="3">
    <source>
        <dbReference type="EMBL" id="VTP60158.1"/>
    </source>
</evidence>
<dbReference type="SUPFAM" id="SSF101125">
    <property type="entry name" value="Colicin D immunity protein"/>
    <property type="match status" value="1"/>
</dbReference>
<dbReference type="Proteomes" id="UP000307968">
    <property type="component" value="Chromosome"/>
</dbReference>
<dbReference type="GeneID" id="61764008"/>
<dbReference type="InterPro" id="IPR036471">
    <property type="entry name" value="Colicin_D_sf"/>
</dbReference>
<dbReference type="GO" id="GO:0015643">
    <property type="term" value="F:toxic substance binding"/>
    <property type="evidence" value="ECO:0007669"/>
    <property type="project" value="InterPro"/>
</dbReference>
<dbReference type="Proteomes" id="UP000271603">
    <property type="component" value="Chromosome"/>
</dbReference>
<evidence type="ECO:0000313" key="4">
    <source>
        <dbReference type="Proteomes" id="UP000271603"/>
    </source>
</evidence>
<name>A0A447QNJ1_SERRU</name>
<accession>A0A447QNJ1</accession>
<dbReference type="Pfam" id="PF09204">
    <property type="entry name" value="Colicin_immun"/>
    <property type="match status" value="1"/>
</dbReference>
<evidence type="ECO:0000259" key="1">
    <source>
        <dbReference type="Pfam" id="PF09204"/>
    </source>
</evidence>
<dbReference type="InterPro" id="IPR015287">
    <property type="entry name" value="Colicin_D_immunity_dom"/>
</dbReference>
<dbReference type="EMBL" id="LR134155">
    <property type="protein sequence ID" value="VEA71581.1"/>
    <property type="molecule type" value="Genomic_DNA"/>
</dbReference>
<organism evidence="2 4">
    <name type="scientific">Serratia rubidaea</name>
    <name type="common">Serratia marinorubra</name>
    <dbReference type="NCBI Taxonomy" id="61652"/>
    <lineage>
        <taxon>Bacteria</taxon>
        <taxon>Pseudomonadati</taxon>
        <taxon>Pseudomonadota</taxon>
        <taxon>Gammaproteobacteria</taxon>
        <taxon>Enterobacterales</taxon>
        <taxon>Yersiniaceae</taxon>
        <taxon>Serratia</taxon>
    </lineage>
</organism>
<evidence type="ECO:0000313" key="2">
    <source>
        <dbReference type="EMBL" id="VEA71581.1"/>
    </source>
</evidence>
<dbReference type="GO" id="GO:0030153">
    <property type="term" value="P:bacteriocin immunity"/>
    <property type="evidence" value="ECO:0007669"/>
    <property type="project" value="InterPro"/>
</dbReference>
<gene>
    <name evidence="2" type="primary">cdi</name>
    <name evidence="3" type="ORF">NCTC12971_00620</name>
    <name evidence="2" type="ORF">NCTC9419_03145</name>
</gene>
<proteinExistence type="predicted"/>
<dbReference type="Gene3D" id="1.20.120.650">
    <property type="entry name" value="Colicin D"/>
    <property type="match status" value="1"/>
</dbReference>